<feature type="domain" description="HPt" evidence="15">
    <location>
        <begin position="1060"/>
        <end position="1164"/>
    </location>
</feature>
<dbReference type="GO" id="GO:0006935">
    <property type="term" value="P:chemotaxis"/>
    <property type="evidence" value="ECO:0007669"/>
    <property type="project" value="InterPro"/>
</dbReference>
<evidence type="ECO:0000256" key="9">
    <source>
        <dbReference type="PROSITE-ProRule" id="PRU00110"/>
    </source>
</evidence>
<evidence type="ECO:0000256" key="11">
    <source>
        <dbReference type="SAM" id="MobiDB-lite"/>
    </source>
</evidence>
<dbReference type="PANTHER" id="PTHR43395:SF8">
    <property type="entry name" value="HISTIDINE KINASE"/>
    <property type="match status" value="1"/>
</dbReference>
<dbReference type="InterPro" id="IPR005467">
    <property type="entry name" value="His_kinase_dom"/>
</dbReference>
<dbReference type="STRING" id="765911.Thivi_3303"/>
<dbReference type="RefSeq" id="WP_014779583.1">
    <property type="nucleotide sequence ID" value="NC_018012.1"/>
</dbReference>
<dbReference type="PANTHER" id="PTHR43395">
    <property type="entry name" value="SENSOR HISTIDINE KINASE CHEA"/>
    <property type="match status" value="1"/>
</dbReference>
<accession>I3YDV8</accession>
<dbReference type="EMBL" id="CP003154">
    <property type="protein sequence ID" value="AFL75176.1"/>
    <property type="molecule type" value="Genomic_DNA"/>
</dbReference>
<evidence type="ECO:0000256" key="4">
    <source>
        <dbReference type="ARBA" id="ARBA00022553"/>
    </source>
</evidence>
<dbReference type="PROSITE" id="PS50109">
    <property type="entry name" value="HIS_KIN"/>
    <property type="match status" value="1"/>
</dbReference>
<evidence type="ECO:0000256" key="7">
    <source>
        <dbReference type="ARBA" id="ARBA00023012"/>
    </source>
</evidence>
<feature type="domain" description="HPt" evidence="15">
    <location>
        <begin position="783"/>
        <end position="885"/>
    </location>
</feature>
<evidence type="ECO:0000256" key="1">
    <source>
        <dbReference type="ARBA" id="ARBA00000085"/>
    </source>
</evidence>
<reference evidence="16 17" key="1">
    <citation type="submission" date="2012-06" db="EMBL/GenBank/DDBJ databases">
        <title>Complete sequence of Thiocystis violascens DSM 198.</title>
        <authorList>
            <consortium name="US DOE Joint Genome Institute"/>
            <person name="Lucas S."/>
            <person name="Han J."/>
            <person name="Lapidus A."/>
            <person name="Cheng J.-F."/>
            <person name="Goodwin L."/>
            <person name="Pitluck S."/>
            <person name="Peters L."/>
            <person name="Ovchinnikova G."/>
            <person name="Teshima H."/>
            <person name="Detter J.C."/>
            <person name="Han C."/>
            <person name="Tapia R."/>
            <person name="Land M."/>
            <person name="Hauser L."/>
            <person name="Kyrpides N."/>
            <person name="Ivanova N."/>
            <person name="Pagani I."/>
            <person name="Vogl K."/>
            <person name="Liu Z."/>
            <person name="Frigaard N.-U."/>
            <person name="Bryant D."/>
            <person name="Woyke T."/>
        </authorList>
    </citation>
    <scope>NUCLEOTIDE SEQUENCE [LARGE SCALE GENOMIC DNA]</scope>
    <source>
        <strain evidence="17">ATCC 17096 / DSM 198 / 6111</strain>
    </source>
</reference>
<dbReference type="Pfam" id="PF02518">
    <property type="entry name" value="HATPase_c"/>
    <property type="match status" value="1"/>
</dbReference>
<dbReference type="Pfam" id="PF01584">
    <property type="entry name" value="CheW"/>
    <property type="match status" value="1"/>
</dbReference>
<feature type="modified residue" description="Phosphohistidine" evidence="9">
    <location>
        <position position="1107"/>
    </location>
</feature>
<dbReference type="InterPro" id="IPR011006">
    <property type="entry name" value="CheY-like_superfamily"/>
</dbReference>
<dbReference type="Pfam" id="PF26379">
    <property type="entry name" value="FimL_2nd"/>
    <property type="match status" value="1"/>
</dbReference>
<dbReference type="CDD" id="cd17546">
    <property type="entry name" value="REC_hyHK_CKI1_RcsC-like"/>
    <property type="match status" value="1"/>
</dbReference>
<dbReference type="GO" id="GO:0005737">
    <property type="term" value="C:cytoplasm"/>
    <property type="evidence" value="ECO:0007669"/>
    <property type="project" value="InterPro"/>
</dbReference>
<feature type="modified residue" description="4-aspartylphosphate" evidence="10">
    <location>
        <position position="1800"/>
    </location>
</feature>
<dbReference type="FunFam" id="3.30.565.10:FF:000016">
    <property type="entry name" value="Chemotaxis protein CheA, putative"/>
    <property type="match status" value="1"/>
</dbReference>
<keyword evidence="7" id="KW-0902">Two-component regulatory system</keyword>
<feature type="modified residue" description="Phosphohistidine" evidence="9">
    <location>
        <position position="668"/>
    </location>
</feature>
<dbReference type="SUPFAM" id="SSF55874">
    <property type="entry name" value="ATPase domain of HSP90 chaperone/DNA topoisomerase II/histidine kinase"/>
    <property type="match status" value="1"/>
</dbReference>
<feature type="domain" description="CheW-like" evidence="14">
    <location>
        <begin position="1595"/>
        <end position="1733"/>
    </location>
</feature>
<dbReference type="eggNOG" id="COG0643">
    <property type="taxonomic scope" value="Bacteria"/>
</dbReference>
<dbReference type="InterPro" id="IPR002545">
    <property type="entry name" value="CheW-lke_dom"/>
</dbReference>
<dbReference type="Gene3D" id="3.30.565.10">
    <property type="entry name" value="Histidine kinase-like ATPase, C-terminal domain"/>
    <property type="match status" value="1"/>
</dbReference>
<evidence type="ECO:0000256" key="2">
    <source>
        <dbReference type="ARBA" id="ARBA00012438"/>
    </source>
</evidence>
<dbReference type="InterPro" id="IPR036890">
    <property type="entry name" value="HATPase_C_sf"/>
</dbReference>
<evidence type="ECO:0000256" key="3">
    <source>
        <dbReference type="ARBA" id="ARBA00021495"/>
    </source>
</evidence>
<sequence length="1872" mass="201910">MAEKKVVEGLKWVKGEIAATLRPVRALVEADGVSAVPQDPTAAVQALEQVHGVLLALQLKAPARLAREMTLLAERMRDGLAGEDPADARSGTRAMGQALAQLNHHLDRLDAGFDESPRSLWPIIDAVRAACDVQPLTHAEQLSFAAADTNGASPGTPETLENLAEVVRQVRPQYHRYLVEWYRGDPNRQSLPRLGGLFHHLHDSLREGVLADLFRLAEVFTEALRNGALATDARARSLMGHLDRVLKALSQQPPQWPEVDALSLIDHLLRSLSEGGVNSPLIAQLQSLYDSSQSVTALPRADLEGLGGDEALAELARALLSEFAQLKEQFDRLARDAQTDRTALDAFCAHLRRLADTLDVAEVGNLPNRLRALATDFGALALDEIAEDQARLESHAMELLGIEAVLLAHADHRSTRPRQLIAPDMDLSELTAATLREAGYELVRVKDAIANCHVDQGIRETLNPVRQHLFSVSGALNILGEIPAARLAESIGELVQQRYVKAEHAPTDAEFEHLADAVAALELYIGHLQDAVPFGDSLIERGGQSIRALQSEPGDTLAPPIGEIANALSVSIDLDLDLDLDEALPLDATAPPDVPASGQEQPISDHGISEALPGLIESEFSDDDETEFLDIFMEEAREETASAQIQFARWESNPNDTAALASLRRSFHTLKGSGRLVGALQVAEFGQAVEFLLNRLIEDQALPSEEILACVAEAVNLLPELVTAESEGRPFDIDPLISRANRLRESANLVPGPEPMIDPGQPLSLDAPAGEALADQVTDHDSLFVADEELLRIFQAETHEHLAELRAFLRRAEAGDARVDEATQRALHTLTGSARMSGIDSIAVVTKGLEQCIKPLLALDGDLDDGLLTLIRRAVEGIRERVDELPNLGAGAAALVGLAEEIAQLAQPVIAGEKIDTPAASDALPAEIPPEPASEPMSAQAEAVLGEELEFLLADAEPDASAWGWLDEGEGETVEPEASFGETLPEALADTGDSDQLAGEIVEDAELAATVVATTQPLSAVLPGLREDVETPPPPVIDMTAASWPPSTTLLEAVEPSDAMPAPDPEMAGLFLEDARDLLDKLDTQFREWQFAPENIGALDGINRLLHTLKGSARLTGVAAIGDLSHALETRLKALSEEPGAVNDTTMELAQRAVDTLSAQIDALEQGAPIPRMSGLIEALGQAPLEMLDAPVPFPVSPTPEPFADLANMREEALQTGAEAPAPSGVEGPVLSGVEGPVPSGVEGPVPSGVEGPVPSGVEGAVAVPVSPQIRVRSDLLNRLVNHAGEISIYRGRLSQRNGLLGFGLGEFDQTVARLREQLRLLEIETQTQIMHRVEREGDVSDYNREFDPLEMDRFSRLQQLSGSLAETVNDLVSIKDMLGGYQREFTDLLTQQARLADDLQDGLLRTRLVPFVQVVPRLHRLVRQTADTLGKSARLEVIGPEVELDRTILDRLVAPLEHLLRNAVDHGLEDSKTRTANGKPATGKVTLALRREGNDAVISLSDDGKGMDLAAIRQQAIARGLLAPQTILPDEALLQFILEPGFTTSGKVTQISGRGVGLDVVASEIKVANGSIALESVPGQGARFTVRLPLTLAIIEAFLVSAGDNIYAVPHSTVEAAGRIGRDDLLAIYRGEATEFTSRGHSYKVVYLGGVLDPAQEPDIGERRWLPLLMIRLGEQRVALHVDSLLESQRILVKPLGPQLAGVRWLSGGTILPDGRVALILDALALLRSGAAQLYRPAAAAVETTKGPLCVMVVDDSLTVRRVTSRLLRRQNMEVLTAKDGVEALTLLDERMPDLLLLDIEMPRMDGYELARHIRRSEGLRDLPIIMITSRTGAKHREYAMQLGVDRYLGKPYQESELLNEINSLLAERAG</sequence>
<evidence type="ECO:0000256" key="8">
    <source>
        <dbReference type="ARBA" id="ARBA00035100"/>
    </source>
</evidence>
<dbReference type="InterPro" id="IPR008207">
    <property type="entry name" value="Sig_transdc_His_kin_Hpt_dom"/>
</dbReference>
<organism evidence="16 17">
    <name type="scientific">Thiocystis violascens (strain ATCC 17096 / DSM 198 / 6111)</name>
    <name type="common">Chromatium violascens</name>
    <dbReference type="NCBI Taxonomy" id="765911"/>
    <lineage>
        <taxon>Bacteria</taxon>
        <taxon>Pseudomonadati</taxon>
        <taxon>Pseudomonadota</taxon>
        <taxon>Gammaproteobacteria</taxon>
        <taxon>Chromatiales</taxon>
        <taxon>Chromatiaceae</taxon>
        <taxon>Thiocystis</taxon>
    </lineage>
</organism>
<name>I3YDV8_THIV6</name>
<evidence type="ECO:0000256" key="10">
    <source>
        <dbReference type="PROSITE-ProRule" id="PRU00169"/>
    </source>
</evidence>
<dbReference type="KEGG" id="tvi:Thivi_3303"/>
<protein>
    <recommendedName>
        <fullName evidence="3">Chemotaxis protein CheA</fullName>
        <ecNumber evidence="2">2.7.13.3</ecNumber>
    </recommendedName>
</protein>
<dbReference type="InterPro" id="IPR004105">
    <property type="entry name" value="CheA-like_dim"/>
</dbReference>
<feature type="domain" description="HPt" evidence="15">
    <location>
        <begin position="621"/>
        <end position="725"/>
    </location>
</feature>
<evidence type="ECO:0000256" key="6">
    <source>
        <dbReference type="ARBA" id="ARBA00022777"/>
    </source>
</evidence>
<dbReference type="PROSITE" id="PS50851">
    <property type="entry name" value="CHEW"/>
    <property type="match status" value="1"/>
</dbReference>
<evidence type="ECO:0000256" key="5">
    <source>
        <dbReference type="ARBA" id="ARBA00022679"/>
    </source>
</evidence>
<feature type="modified residue" description="Phosphohistidine" evidence="9">
    <location>
        <position position="828"/>
    </location>
</feature>
<dbReference type="Pfam" id="PF00072">
    <property type="entry name" value="Response_reg"/>
    <property type="match status" value="1"/>
</dbReference>
<dbReference type="eggNOG" id="COG2198">
    <property type="taxonomic scope" value="Bacteria"/>
</dbReference>
<dbReference type="Gene3D" id="2.30.30.40">
    <property type="entry name" value="SH3 Domains"/>
    <property type="match status" value="1"/>
</dbReference>
<feature type="region of interest" description="Disordered" evidence="11">
    <location>
        <begin position="1217"/>
        <end position="1254"/>
    </location>
</feature>
<dbReference type="EC" id="2.7.13.3" evidence="2"/>
<dbReference type="SMART" id="SM01231">
    <property type="entry name" value="H-kinase_dim"/>
    <property type="match status" value="1"/>
</dbReference>
<evidence type="ECO:0000313" key="17">
    <source>
        <dbReference type="Proteomes" id="UP000006062"/>
    </source>
</evidence>
<keyword evidence="5" id="KW-0808">Transferase</keyword>
<gene>
    <name evidence="16" type="ordered locus">Thivi_3303</name>
</gene>
<dbReference type="InterPro" id="IPR001789">
    <property type="entry name" value="Sig_transdc_resp-reg_receiver"/>
</dbReference>
<keyword evidence="6 16" id="KW-0418">Kinase</keyword>
<dbReference type="SUPFAM" id="SSF47226">
    <property type="entry name" value="Histidine-containing phosphotransfer domain, HPT domain"/>
    <property type="match status" value="4"/>
</dbReference>
<dbReference type="SUPFAM" id="SSF52172">
    <property type="entry name" value="CheY-like"/>
    <property type="match status" value="1"/>
</dbReference>
<dbReference type="GO" id="GO:0000155">
    <property type="term" value="F:phosphorelay sensor kinase activity"/>
    <property type="evidence" value="ECO:0007669"/>
    <property type="project" value="InterPro"/>
</dbReference>
<dbReference type="OrthoDB" id="9803176at2"/>
<evidence type="ECO:0000259" key="13">
    <source>
        <dbReference type="PROSITE" id="PS50110"/>
    </source>
</evidence>
<evidence type="ECO:0000313" key="16">
    <source>
        <dbReference type="EMBL" id="AFL75176.1"/>
    </source>
</evidence>
<dbReference type="SUPFAM" id="SSF50341">
    <property type="entry name" value="CheW-like"/>
    <property type="match status" value="1"/>
</dbReference>
<dbReference type="eggNOG" id="COG0745">
    <property type="taxonomic scope" value="Bacteria"/>
</dbReference>
<dbReference type="SMART" id="SM00387">
    <property type="entry name" value="HATPase_c"/>
    <property type="match status" value="1"/>
</dbReference>
<feature type="domain" description="Response regulatory" evidence="13">
    <location>
        <begin position="1751"/>
        <end position="1867"/>
    </location>
</feature>
<dbReference type="PROSITE" id="PS50894">
    <property type="entry name" value="HPT"/>
    <property type="match status" value="3"/>
</dbReference>
<dbReference type="SMART" id="SM00073">
    <property type="entry name" value="HPT"/>
    <property type="match status" value="3"/>
</dbReference>
<dbReference type="Proteomes" id="UP000006062">
    <property type="component" value="Chromosome"/>
</dbReference>
<dbReference type="HOGENOM" id="CLU_000650_0_1_6"/>
<comment type="function">
    <text evidence="8">Involved in the transmission of sensory signals from the chemoreceptors to the flagellar motors. CheA is autophosphorylated; it can transfer its phosphate group to either CheB or CheY.</text>
</comment>
<dbReference type="CDD" id="cd00088">
    <property type="entry name" value="HPT"/>
    <property type="match status" value="3"/>
</dbReference>
<dbReference type="Gene3D" id="3.40.50.2300">
    <property type="match status" value="1"/>
</dbReference>
<proteinExistence type="predicted"/>
<keyword evidence="4 10" id="KW-0597">Phosphoprotein</keyword>
<dbReference type="PROSITE" id="PS50110">
    <property type="entry name" value="RESPONSE_REGULATORY"/>
    <property type="match status" value="1"/>
</dbReference>
<dbReference type="SMART" id="SM00448">
    <property type="entry name" value="REC"/>
    <property type="match status" value="1"/>
</dbReference>
<feature type="domain" description="Histidine kinase" evidence="12">
    <location>
        <begin position="1360"/>
        <end position="1593"/>
    </location>
</feature>
<dbReference type="InterPro" id="IPR004358">
    <property type="entry name" value="Sig_transdc_His_kin-like_C"/>
</dbReference>
<dbReference type="InterPro" id="IPR058661">
    <property type="entry name" value="FimL_2nd"/>
</dbReference>
<feature type="compositionally biased region" description="Low complexity" evidence="11">
    <location>
        <begin position="1223"/>
        <end position="1254"/>
    </location>
</feature>
<dbReference type="InterPro" id="IPR036061">
    <property type="entry name" value="CheW-like_dom_sf"/>
</dbReference>
<keyword evidence="17" id="KW-1185">Reference proteome</keyword>
<dbReference type="PRINTS" id="PR00344">
    <property type="entry name" value="BCTRLSENSOR"/>
</dbReference>
<comment type="catalytic activity">
    <reaction evidence="1">
        <text>ATP + protein L-histidine = ADP + protein N-phospho-L-histidine.</text>
        <dbReference type="EC" id="2.7.13.3"/>
    </reaction>
</comment>
<dbReference type="InterPro" id="IPR003594">
    <property type="entry name" value="HATPase_dom"/>
</dbReference>
<dbReference type="InterPro" id="IPR051315">
    <property type="entry name" value="Bact_Chemotaxis_CheA"/>
</dbReference>
<dbReference type="InterPro" id="IPR036641">
    <property type="entry name" value="HPT_dom_sf"/>
</dbReference>
<dbReference type="SMART" id="SM00260">
    <property type="entry name" value="CheW"/>
    <property type="match status" value="1"/>
</dbReference>
<dbReference type="Gene3D" id="1.20.120.160">
    <property type="entry name" value="HPT domain"/>
    <property type="match status" value="3"/>
</dbReference>
<dbReference type="Pfam" id="PF01627">
    <property type="entry name" value="Hpt"/>
    <property type="match status" value="3"/>
</dbReference>
<evidence type="ECO:0000259" key="14">
    <source>
        <dbReference type="PROSITE" id="PS50851"/>
    </source>
</evidence>
<evidence type="ECO:0000259" key="15">
    <source>
        <dbReference type="PROSITE" id="PS50894"/>
    </source>
</evidence>
<evidence type="ECO:0000259" key="12">
    <source>
        <dbReference type="PROSITE" id="PS50109"/>
    </source>
</evidence>